<dbReference type="PANTHER" id="PTHR43531:SF11">
    <property type="entry name" value="METHYL-ACCEPTING CHEMOTAXIS PROTEIN 3"/>
    <property type="match status" value="1"/>
</dbReference>
<dbReference type="InterPro" id="IPR004089">
    <property type="entry name" value="MCPsignal_dom"/>
</dbReference>
<feature type="transmembrane region" description="Helical" evidence="10">
    <location>
        <begin position="305"/>
        <end position="324"/>
    </location>
</feature>
<organism evidence="13 15">
    <name type="scientific">Treponema socranskii subsp. socranskii VPI DR56BR1116 = ATCC 35536</name>
    <dbReference type="NCBI Taxonomy" id="1125725"/>
    <lineage>
        <taxon>Bacteria</taxon>
        <taxon>Pseudomonadati</taxon>
        <taxon>Spirochaetota</taxon>
        <taxon>Spirochaetia</taxon>
        <taxon>Spirochaetales</taxon>
        <taxon>Treponemataceae</taxon>
        <taxon>Treponema</taxon>
    </lineage>
</organism>
<dbReference type="GO" id="GO:0006935">
    <property type="term" value="P:chemotaxis"/>
    <property type="evidence" value="ECO:0007669"/>
    <property type="project" value="UniProtKB-KW"/>
</dbReference>
<feature type="transmembrane region" description="Helical" evidence="10">
    <location>
        <begin position="27"/>
        <end position="47"/>
    </location>
</feature>
<evidence type="ECO:0000313" key="16">
    <source>
        <dbReference type="Proteomes" id="UP000016646"/>
    </source>
</evidence>
<dbReference type="AlphaFoldDB" id="U1FPU6"/>
<dbReference type="Pfam" id="PF00672">
    <property type="entry name" value="HAMP"/>
    <property type="match status" value="1"/>
</dbReference>
<dbReference type="Gene3D" id="6.10.340.10">
    <property type="match status" value="1"/>
</dbReference>
<evidence type="ECO:0000259" key="11">
    <source>
        <dbReference type="PROSITE" id="PS50111"/>
    </source>
</evidence>
<evidence type="ECO:0000313" key="14">
    <source>
        <dbReference type="EMBL" id="ERK02597.1"/>
    </source>
</evidence>
<comment type="similarity">
    <text evidence="7">Belongs to the methyl-accepting chemotaxis (MCP) protein family.</text>
</comment>
<keyword evidence="6 10" id="KW-0472">Membrane</keyword>
<dbReference type="STRING" id="1125725.HMPREF1325_2337"/>
<comment type="subcellular location">
    <subcellularLocation>
        <location evidence="1">Cell membrane</location>
        <topology evidence="1">Multi-pass membrane protein</topology>
    </subcellularLocation>
</comment>
<accession>U1FPU6</accession>
<feature type="coiled-coil region" evidence="9">
    <location>
        <begin position="427"/>
        <end position="454"/>
    </location>
</feature>
<keyword evidence="16" id="KW-1185">Reference proteome</keyword>
<dbReference type="PROSITE" id="PS50111">
    <property type="entry name" value="CHEMOTAXIS_TRANSDUC_2"/>
    <property type="match status" value="1"/>
</dbReference>
<dbReference type="SMART" id="SM00283">
    <property type="entry name" value="MA"/>
    <property type="match status" value="1"/>
</dbReference>
<dbReference type="Gene3D" id="3.30.450.20">
    <property type="entry name" value="PAS domain"/>
    <property type="match status" value="1"/>
</dbReference>
<protein>
    <submittedName>
        <fullName evidence="13">Methyl-accepting chemotaxis protein signaling domain protein</fullName>
    </submittedName>
</protein>
<evidence type="ECO:0000256" key="5">
    <source>
        <dbReference type="ARBA" id="ARBA00022989"/>
    </source>
</evidence>
<keyword evidence="4 10" id="KW-0812">Transmembrane</keyword>
<dbReference type="Proteomes" id="UP000016412">
    <property type="component" value="Unassembled WGS sequence"/>
</dbReference>
<dbReference type="GO" id="GO:0004888">
    <property type="term" value="F:transmembrane signaling receptor activity"/>
    <property type="evidence" value="ECO:0007669"/>
    <property type="project" value="TreeGrafter"/>
</dbReference>
<dbReference type="eggNOG" id="COG0840">
    <property type="taxonomic scope" value="Bacteria"/>
</dbReference>
<dbReference type="SMART" id="SM00304">
    <property type="entry name" value="HAMP"/>
    <property type="match status" value="1"/>
</dbReference>
<feature type="domain" description="HAMP" evidence="12">
    <location>
        <begin position="325"/>
        <end position="379"/>
    </location>
</feature>
<dbReference type="CDD" id="cd12912">
    <property type="entry name" value="PDC2_MCP_like"/>
    <property type="match status" value="1"/>
</dbReference>
<dbReference type="InterPro" id="IPR029151">
    <property type="entry name" value="Sensor-like_sf"/>
</dbReference>
<evidence type="ECO:0000256" key="2">
    <source>
        <dbReference type="ARBA" id="ARBA00022475"/>
    </source>
</evidence>
<evidence type="ECO:0000256" key="7">
    <source>
        <dbReference type="ARBA" id="ARBA00029447"/>
    </source>
</evidence>
<evidence type="ECO:0000256" key="6">
    <source>
        <dbReference type="ARBA" id="ARBA00023136"/>
    </source>
</evidence>
<dbReference type="GO" id="GO:0007165">
    <property type="term" value="P:signal transduction"/>
    <property type="evidence" value="ECO:0007669"/>
    <property type="project" value="UniProtKB-KW"/>
</dbReference>
<dbReference type="EMBL" id="AUZJ01000009">
    <property type="protein sequence ID" value="ERF61526.1"/>
    <property type="molecule type" value="Genomic_DNA"/>
</dbReference>
<dbReference type="PATRIC" id="fig|1125725.3.peg.401"/>
<evidence type="ECO:0000256" key="4">
    <source>
        <dbReference type="ARBA" id="ARBA00022692"/>
    </source>
</evidence>
<gene>
    <name evidence="14" type="ORF">HMPREF0860_0089</name>
    <name evidence="13" type="ORF">HMPREF1325_2337</name>
</gene>
<evidence type="ECO:0000256" key="10">
    <source>
        <dbReference type="SAM" id="Phobius"/>
    </source>
</evidence>
<feature type="domain" description="Methyl-accepting transducer" evidence="11">
    <location>
        <begin position="426"/>
        <end position="648"/>
    </location>
</feature>
<dbReference type="CDD" id="cd06225">
    <property type="entry name" value="HAMP"/>
    <property type="match status" value="1"/>
</dbReference>
<evidence type="ECO:0000256" key="1">
    <source>
        <dbReference type="ARBA" id="ARBA00004651"/>
    </source>
</evidence>
<proteinExistence type="inferred from homology"/>
<dbReference type="InterPro" id="IPR003660">
    <property type="entry name" value="HAMP_dom"/>
</dbReference>
<keyword evidence="2" id="KW-1003">Cell membrane</keyword>
<dbReference type="Proteomes" id="UP000016646">
    <property type="component" value="Unassembled WGS sequence"/>
</dbReference>
<dbReference type="Pfam" id="PF02743">
    <property type="entry name" value="dCache_1"/>
    <property type="match status" value="1"/>
</dbReference>
<name>U1FPU6_TRESO</name>
<dbReference type="EMBL" id="AVQI01000050">
    <property type="protein sequence ID" value="ERK02597.1"/>
    <property type="molecule type" value="Genomic_DNA"/>
</dbReference>
<dbReference type="GO" id="GO:0005886">
    <property type="term" value="C:plasma membrane"/>
    <property type="evidence" value="ECO:0007669"/>
    <property type="project" value="UniProtKB-SubCell"/>
</dbReference>
<reference evidence="15 16" key="1">
    <citation type="submission" date="2013-08" db="EMBL/GenBank/DDBJ databases">
        <authorList>
            <person name="Durkin A.S."/>
            <person name="Haft D.R."/>
            <person name="McCorrison J."/>
            <person name="Torralba M."/>
            <person name="Gillis M."/>
            <person name="Haft D.H."/>
            <person name="Methe B."/>
            <person name="Sutton G."/>
            <person name="Nelson K.E."/>
        </authorList>
    </citation>
    <scope>NUCLEOTIDE SEQUENCE [LARGE SCALE GENOMIC DNA]</scope>
    <source>
        <strain evidence="14 16">ATCC 35536</strain>
        <strain evidence="13 15">VPI DR56BR1116</strain>
    </source>
</reference>
<sequence length="712" mass="76545">MENNATAHKTQINDATGKKLFSIRKKLIIIFGGLIAAAILIESVLAIRTARKAVIEKVEAHLIDKATDTAEIIDGRINALFQFLEGIARMPSLYKSSYSYAERVALLKKEAAQNASIVELDITNPQGTFYYDGGTVQVADRVWFQTALSGKNFISEPYIERANHTLVVTLAVPIYNENEDICAVLSADISGLQLRDNIKDIVIGQTGNCYIIGSTGTSIADQDAELVTRMSNASEEAKTDPTMVSIGAFESKAVASTEPLIGSYTYKGVSKVAAAAKLRTADWTVIINAPYEEFMGEVNALSRSMLIIGIFILITVFGIIYFIATQMVKPVRLAANALKDIAQGEGDLTVRLPISGNDEVTDVCEYFNETIEKIGASIRTVDTNSNTMTDIGNDLASNMTETASAVHEISANIDGVKQQALTQSTSVTETAATIEEIIRTIRQLNNNIEAQAASVTQSSASVEEMVANIAAIGKTLDRTDEAIKNLASATSEGKGTLVTSNDVTQKITEESGSLMEASSVIQHIASQTNLLAMNAAIEAAHAGEAGKGFAVVADEIRKLAEDSATQGKAITSTLKTLSGEIETLSTSSKTVEEKFNAIFNLAEQVKEMSARLTEAMKEQENGSKEVLSAIKNINAVTMEVQTGSEEMLKGGEGVAREMRKLDDLTRIITDSMNEMASGAVEINKAVQEVNTLTRKNKQSIDNLAVEVGKFKI</sequence>
<evidence type="ECO:0000259" key="12">
    <source>
        <dbReference type="PROSITE" id="PS50885"/>
    </source>
</evidence>
<comment type="caution">
    <text evidence="13">The sequence shown here is derived from an EMBL/GenBank/DDBJ whole genome shotgun (WGS) entry which is preliminary data.</text>
</comment>
<evidence type="ECO:0000256" key="3">
    <source>
        <dbReference type="ARBA" id="ARBA00022500"/>
    </source>
</evidence>
<evidence type="ECO:0000256" key="9">
    <source>
        <dbReference type="SAM" id="Coils"/>
    </source>
</evidence>
<dbReference type="RefSeq" id="WP_021329403.1">
    <property type="nucleotide sequence ID" value="NZ_AUZJ01000009.1"/>
</dbReference>
<evidence type="ECO:0000256" key="8">
    <source>
        <dbReference type="PROSITE-ProRule" id="PRU00284"/>
    </source>
</evidence>
<keyword evidence="5 10" id="KW-1133">Transmembrane helix</keyword>
<evidence type="ECO:0000313" key="13">
    <source>
        <dbReference type="EMBL" id="ERF61526.1"/>
    </source>
</evidence>
<dbReference type="PANTHER" id="PTHR43531">
    <property type="entry name" value="PROTEIN ICFG"/>
    <property type="match status" value="1"/>
</dbReference>
<dbReference type="SUPFAM" id="SSF58104">
    <property type="entry name" value="Methyl-accepting chemotaxis protein (MCP) signaling domain"/>
    <property type="match status" value="2"/>
</dbReference>
<keyword evidence="8" id="KW-0807">Transducer</keyword>
<keyword evidence="9" id="KW-0175">Coiled coil</keyword>
<dbReference type="InterPro" id="IPR033479">
    <property type="entry name" value="dCache_1"/>
</dbReference>
<dbReference type="InterPro" id="IPR051310">
    <property type="entry name" value="MCP_chemotaxis"/>
</dbReference>
<dbReference type="Gene3D" id="1.10.287.950">
    <property type="entry name" value="Methyl-accepting chemotaxis protein"/>
    <property type="match status" value="1"/>
</dbReference>
<dbReference type="OrthoDB" id="304599at2"/>
<dbReference type="CDD" id="cd18773">
    <property type="entry name" value="PDC1_HK_sensor"/>
    <property type="match status" value="1"/>
</dbReference>
<dbReference type="SUPFAM" id="SSF103190">
    <property type="entry name" value="Sensory domain-like"/>
    <property type="match status" value="1"/>
</dbReference>
<dbReference type="PROSITE" id="PS50885">
    <property type="entry name" value="HAMP"/>
    <property type="match status" value="1"/>
</dbReference>
<dbReference type="Pfam" id="PF00015">
    <property type="entry name" value="MCPsignal"/>
    <property type="match status" value="1"/>
</dbReference>
<evidence type="ECO:0000313" key="15">
    <source>
        <dbReference type="Proteomes" id="UP000016412"/>
    </source>
</evidence>
<keyword evidence="3" id="KW-0145">Chemotaxis</keyword>